<dbReference type="Proteomes" id="UP000595703">
    <property type="component" value="Chromosome"/>
</dbReference>
<gene>
    <name evidence="5" type="ORF">RVR_7077</name>
</gene>
<dbReference type="Pfam" id="PF00440">
    <property type="entry name" value="TetR_N"/>
    <property type="match status" value="1"/>
</dbReference>
<keyword evidence="6" id="KW-1185">Reference proteome</keyword>
<proteinExistence type="predicted"/>
<reference evidence="5 6" key="2">
    <citation type="journal article" date="2011" name="J. Antibiot.">
        <title>Furaquinocins I and J: novel polyketide isoprenoid hybrid compounds from Streptomyces reveromyceticus SN-593.</title>
        <authorList>
            <person name="Panthee S."/>
            <person name="Takahashi S."/>
            <person name="Takagi H."/>
            <person name="Nogawa T."/>
            <person name="Oowada E."/>
            <person name="Uramoto M."/>
            <person name="Osada H."/>
        </authorList>
    </citation>
    <scope>NUCLEOTIDE SEQUENCE [LARGE SCALE GENOMIC DNA]</scope>
    <source>
        <strain evidence="5 6">SN-593</strain>
    </source>
</reference>
<dbReference type="InterPro" id="IPR050109">
    <property type="entry name" value="HTH-type_TetR-like_transc_reg"/>
</dbReference>
<dbReference type="PANTHER" id="PTHR30055">
    <property type="entry name" value="HTH-TYPE TRANSCRIPTIONAL REGULATOR RUTR"/>
    <property type="match status" value="1"/>
</dbReference>
<evidence type="ECO:0000313" key="5">
    <source>
        <dbReference type="EMBL" id="BBB00144.1"/>
    </source>
</evidence>
<dbReference type="Gene3D" id="1.10.357.10">
    <property type="entry name" value="Tetracycline Repressor, domain 2"/>
    <property type="match status" value="1"/>
</dbReference>
<organism evidence="5 6">
    <name type="scientific">Actinacidiphila reveromycinica</name>
    <dbReference type="NCBI Taxonomy" id="659352"/>
    <lineage>
        <taxon>Bacteria</taxon>
        <taxon>Bacillati</taxon>
        <taxon>Actinomycetota</taxon>
        <taxon>Actinomycetes</taxon>
        <taxon>Kitasatosporales</taxon>
        <taxon>Streptomycetaceae</taxon>
        <taxon>Actinacidiphila</taxon>
    </lineage>
</organism>
<dbReference type="PANTHER" id="PTHR30055:SF146">
    <property type="entry name" value="HTH-TYPE TRANSCRIPTIONAL DUAL REGULATOR CECR"/>
    <property type="match status" value="1"/>
</dbReference>
<name>A0A7U3UX03_9ACTN</name>
<feature type="DNA-binding region" description="H-T-H motif" evidence="2">
    <location>
        <begin position="29"/>
        <end position="48"/>
    </location>
</feature>
<feature type="region of interest" description="Disordered" evidence="3">
    <location>
        <begin position="172"/>
        <end position="220"/>
    </location>
</feature>
<dbReference type="AlphaFoldDB" id="A0A7U3UX03"/>
<dbReference type="InterPro" id="IPR001647">
    <property type="entry name" value="HTH_TetR"/>
</dbReference>
<keyword evidence="1 2" id="KW-0238">DNA-binding</keyword>
<evidence type="ECO:0000256" key="2">
    <source>
        <dbReference type="PROSITE-ProRule" id="PRU00335"/>
    </source>
</evidence>
<reference evidence="5 6" key="4">
    <citation type="journal article" date="2020" name="Sci. Rep.">
        <title>beta-carboline chemical signals induce reveromycin production through a LuxR family regulator in Streptomyces sp. SN-593.</title>
        <authorList>
            <person name="Panthee S."/>
            <person name="Kito N."/>
            <person name="Hayashi T."/>
            <person name="Shimizu T."/>
            <person name="Ishikawa J."/>
            <person name="Hamamoto H."/>
            <person name="Osada H."/>
            <person name="Takahashi S."/>
        </authorList>
    </citation>
    <scope>NUCLEOTIDE SEQUENCE [LARGE SCALE GENOMIC DNA]</scope>
    <source>
        <strain evidence="5 6">SN-593</strain>
    </source>
</reference>
<dbReference type="SUPFAM" id="SSF46689">
    <property type="entry name" value="Homeodomain-like"/>
    <property type="match status" value="1"/>
</dbReference>
<dbReference type="PROSITE" id="PS50977">
    <property type="entry name" value="HTH_TETR_2"/>
    <property type="match status" value="1"/>
</dbReference>
<reference evidence="5 6" key="3">
    <citation type="journal article" date="2011" name="Nat. Chem. Biol.">
        <title>Reveromycin A biosynthesis uses RevG and RevJ for stereospecific spiroacetal formation.</title>
        <authorList>
            <person name="Takahashi S."/>
            <person name="Toyoda A."/>
            <person name="Sekiyama Y."/>
            <person name="Takagi H."/>
            <person name="Nogawa T."/>
            <person name="Uramoto M."/>
            <person name="Suzuki R."/>
            <person name="Koshino H."/>
            <person name="Kumano T."/>
            <person name="Panthee S."/>
            <person name="Dairi T."/>
            <person name="Ishikawa J."/>
            <person name="Ikeda H."/>
            <person name="Sakaki Y."/>
            <person name="Osada H."/>
        </authorList>
    </citation>
    <scope>NUCLEOTIDE SEQUENCE [LARGE SCALE GENOMIC DNA]</scope>
    <source>
        <strain evidence="5 6">SN-593</strain>
    </source>
</reference>
<feature type="compositionally biased region" description="Pro residues" evidence="3">
    <location>
        <begin position="181"/>
        <end position="196"/>
    </location>
</feature>
<sequence length="220" mass="23343">MRMTTELRRASVLRSAVREFSGGGFHGTSTVAIARGAKVSQSYLFRFFPSKKAIFLAASAQCVDQIADSLRAAARGLAGDTAMRAMWRAWEAMVEDRALPMMLAQTCAAAAGDPDIARHAAGGWDRLWVAAAEASGMPEPDVARFFAHAMLGVFLVPVDVAADHGRHALSGTSADFRHSLPPGPCGPPGPGGPPTTPTDTRPRYQEPQEQTCPPSAPRSD</sequence>
<protein>
    <submittedName>
        <fullName evidence="5">Putative TetR family transcriptional regulator</fullName>
    </submittedName>
</protein>
<evidence type="ECO:0000259" key="4">
    <source>
        <dbReference type="PROSITE" id="PS50977"/>
    </source>
</evidence>
<accession>A0A7U3UX03</accession>
<dbReference type="KEGG" id="arev:RVR_7077"/>
<dbReference type="GO" id="GO:0000976">
    <property type="term" value="F:transcription cis-regulatory region binding"/>
    <property type="evidence" value="ECO:0007669"/>
    <property type="project" value="TreeGrafter"/>
</dbReference>
<evidence type="ECO:0000313" key="6">
    <source>
        <dbReference type="Proteomes" id="UP000595703"/>
    </source>
</evidence>
<dbReference type="GO" id="GO:0003700">
    <property type="term" value="F:DNA-binding transcription factor activity"/>
    <property type="evidence" value="ECO:0007669"/>
    <property type="project" value="TreeGrafter"/>
</dbReference>
<reference evidence="5 6" key="1">
    <citation type="journal article" date="2010" name="J. Bacteriol.">
        <title>Biochemical characterization of a novel indole prenyltransferase from Streptomyces sp. SN-593.</title>
        <authorList>
            <person name="Takahashi S."/>
            <person name="Takagi H."/>
            <person name="Toyoda A."/>
            <person name="Uramoto M."/>
            <person name="Nogawa T."/>
            <person name="Ueki M."/>
            <person name="Sakaki Y."/>
            <person name="Osada H."/>
        </authorList>
    </citation>
    <scope>NUCLEOTIDE SEQUENCE [LARGE SCALE GENOMIC DNA]</scope>
    <source>
        <strain evidence="5 6">SN-593</strain>
    </source>
</reference>
<dbReference type="EMBL" id="AP018365">
    <property type="protein sequence ID" value="BBB00144.1"/>
    <property type="molecule type" value="Genomic_DNA"/>
</dbReference>
<evidence type="ECO:0000256" key="1">
    <source>
        <dbReference type="ARBA" id="ARBA00023125"/>
    </source>
</evidence>
<feature type="domain" description="HTH tetR-type" evidence="4">
    <location>
        <begin position="6"/>
        <end position="66"/>
    </location>
</feature>
<dbReference type="InterPro" id="IPR009057">
    <property type="entry name" value="Homeodomain-like_sf"/>
</dbReference>
<evidence type="ECO:0000256" key="3">
    <source>
        <dbReference type="SAM" id="MobiDB-lite"/>
    </source>
</evidence>